<evidence type="ECO:0008006" key="2">
    <source>
        <dbReference type="Google" id="ProtNLM"/>
    </source>
</evidence>
<dbReference type="InterPro" id="IPR038735">
    <property type="entry name" value="MSMEG_1276-like_NTP-PPase_dom"/>
</dbReference>
<dbReference type="AlphaFoldDB" id="A0AAT9G7W4"/>
<accession>A0AAT9G7W4</accession>
<protein>
    <recommendedName>
        <fullName evidence="2">Phosphoribosyl-ATP pyrophosphohydrolase</fullName>
    </recommendedName>
</protein>
<reference evidence="1" key="1">
    <citation type="submission" date="2024-01" db="EMBL/GenBank/DDBJ databases">
        <title>Sequencing the genomes of a sandfly, Sergentomyia squamirostris, and its two endosymbionts.</title>
        <authorList>
            <person name="Itokawa K."/>
            <person name="Sanjoba C."/>
        </authorList>
    </citation>
    <scope>NUCLEOTIDE SEQUENCE</scope>
    <source>
        <strain evidence="1">RiSSQ</strain>
    </source>
</reference>
<dbReference type="EMBL" id="AP029170">
    <property type="protein sequence ID" value="BFD45919.1"/>
    <property type="molecule type" value="Genomic_DNA"/>
</dbReference>
<gene>
    <name evidence="1" type="ORF">DMENIID0002_05650</name>
</gene>
<dbReference type="CDD" id="cd11532">
    <property type="entry name" value="NTP-PPase_COG4997"/>
    <property type="match status" value="1"/>
</dbReference>
<organism evidence="1">
    <name type="scientific">Candidatus Tisiphia endosymbiont of Sergentomyia squamirostris</name>
    <dbReference type="NCBI Taxonomy" id="3113639"/>
    <lineage>
        <taxon>Bacteria</taxon>
        <taxon>Pseudomonadati</taxon>
        <taxon>Pseudomonadota</taxon>
        <taxon>Alphaproteobacteria</taxon>
        <taxon>Rickettsiales</taxon>
        <taxon>Rickettsiaceae</taxon>
        <taxon>Rickettsieae</taxon>
        <taxon>Candidatus Tisiphia</taxon>
    </lineage>
</organism>
<sequence>MIRKYCFKIDKLIRDLVPGIMRSRGISLFERSMKKDEYIQRLKDKLLEEAQEVIDAKTPNEISEELADLLEVIYALGKEYNLSMEQIEAKRLIKKQKDGGFDNRIYGSYIEMHSDNEDIGYFLAKPEKYPEITLSDTN</sequence>
<proteinExistence type="predicted"/>
<dbReference type="Gene3D" id="1.10.287.1080">
    <property type="entry name" value="MazG-like"/>
    <property type="match status" value="1"/>
</dbReference>
<dbReference type="InterPro" id="IPR021130">
    <property type="entry name" value="PRib-ATP_PPHydrolase-like"/>
</dbReference>
<evidence type="ECO:0000313" key="1">
    <source>
        <dbReference type="EMBL" id="BFD45919.1"/>
    </source>
</evidence>
<name>A0AAT9G7W4_9RICK</name>
<dbReference type="SUPFAM" id="SSF101386">
    <property type="entry name" value="all-alpha NTP pyrophosphatases"/>
    <property type="match status" value="1"/>
</dbReference>
<dbReference type="Pfam" id="PF01503">
    <property type="entry name" value="PRA-PH"/>
    <property type="match status" value="1"/>
</dbReference>